<dbReference type="AlphaFoldDB" id="A0A3M7G3G3"/>
<dbReference type="PROSITE" id="PS00623">
    <property type="entry name" value="GMC_OXRED_1"/>
    <property type="match status" value="1"/>
</dbReference>
<feature type="signal peptide" evidence="4">
    <location>
        <begin position="1"/>
        <end position="17"/>
    </location>
</feature>
<evidence type="ECO:0000313" key="8">
    <source>
        <dbReference type="Proteomes" id="UP000269539"/>
    </source>
</evidence>
<dbReference type="EMBL" id="QWIO01000486">
    <property type="protein sequence ID" value="RMY95660.1"/>
    <property type="molecule type" value="Genomic_DNA"/>
</dbReference>
<keyword evidence="4" id="KW-0732">Signal</keyword>
<dbReference type="GO" id="GO:0044550">
    <property type="term" value="P:secondary metabolite biosynthetic process"/>
    <property type="evidence" value="ECO:0007669"/>
    <property type="project" value="TreeGrafter"/>
</dbReference>
<evidence type="ECO:0000256" key="4">
    <source>
        <dbReference type="SAM" id="SignalP"/>
    </source>
</evidence>
<dbReference type="Pfam" id="PF05199">
    <property type="entry name" value="GMC_oxred_C"/>
    <property type="match status" value="1"/>
</dbReference>
<name>A0A3M7G3G3_HORWE</name>
<feature type="compositionally biased region" description="Polar residues" evidence="3">
    <location>
        <begin position="277"/>
        <end position="292"/>
    </location>
</feature>
<dbReference type="InterPro" id="IPR000172">
    <property type="entry name" value="GMC_OxRdtase_N"/>
</dbReference>
<evidence type="ECO:0000256" key="1">
    <source>
        <dbReference type="ARBA" id="ARBA00010790"/>
    </source>
</evidence>
<feature type="domain" description="Glucose-methanol-choline oxidoreductase N-terminal" evidence="5">
    <location>
        <begin position="105"/>
        <end position="128"/>
    </location>
</feature>
<feature type="region of interest" description="Disordered" evidence="3">
    <location>
        <begin position="710"/>
        <end position="730"/>
    </location>
</feature>
<evidence type="ECO:0000256" key="3">
    <source>
        <dbReference type="SAM" id="MobiDB-lite"/>
    </source>
</evidence>
<accession>A0A3M7G3G3</accession>
<dbReference type="InterPro" id="IPR007867">
    <property type="entry name" value="GMC_OxRtase_C"/>
</dbReference>
<feature type="chain" id="PRO_5018289858" description="Glucose-methanol-choline oxidoreductase N-terminal domain-containing protein" evidence="4">
    <location>
        <begin position="18"/>
        <end position="775"/>
    </location>
</feature>
<keyword evidence="2" id="KW-0285">Flavoprotein</keyword>
<sequence>MSILSLIALYAAQLALSLPLNSPLLDSYDYIVVGGGPAGLTVANRLSEDPEVNVLLLEAGPADSGELNIALPGMIGHEIGSRYDWNLSTTAQASLNGAVRTVPQGRGLGGGTLINGMLWNRGGVGDYDAWVQLGNEGWSWEDLLPYFIKSETFTPVTSEELALQFSIEADLDVHGFDGPVQVSFPHYMWNSSAVLFDALNELGVPTAYNPNTGQVAGASFLPLSLQPDMQTRSTARTAYYDPITARPNLWVSTGQYVTQVIFDGKQSNLNAVVGQPEDSTSHGQGLSPDTSKSIYGSGALPVSFQNPAIAQAPSVKRRYSSQMWLWVKRLLKRRQQRSRPPLPARDTPGLRAVGVEFASNSLSPRQTVAASREVILAAGALHSPKLLMLSGVGPAAALEQLGLPVHLDLPGVGSNLQDHGQVWCWYPYHNPDYPSPTMLTANETYADDAWSDYWANRTGPLTSSAIDGVAFPSVPLIVNGSTLIADMAAAQSPEQYLPADTDPTVLAGFARQLPLLVEALSDHSRAGYEIINANDGALTVGNMRPLSRGTVMLNSSEPFDPPIIDPRYGSNPVDGQLLVAAMRFNERLLNTNALSQLEPEQMLPPAGSTDAELLTYISTKMQTEYHLAGSCAMLPQELGGVVSPDLVVYGTSNLRVVDSSIMPLLPAAHLQAVVYGIAEKVSHSMAWLSKTLTDYFVQAADIIKAANSATSSSLPSSTFSSSTFTVPPTSVREPVSLAQSTSMETSLSGGSPTQAADFADYTTFVTVVQTETVYA</sequence>
<comment type="caution">
    <text evidence="7">The sequence shown here is derived from an EMBL/GenBank/DDBJ whole genome shotgun (WGS) entry which is preliminary data.</text>
</comment>
<dbReference type="GO" id="GO:0050660">
    <property type="term" value="F:flavin adenine dinucleotide binding"/>
    <property type="evidence" value="ECO:0007669"/>
    <property type="project" value="InterPro"/>
</dbReference>
<dbReference type="PANTHER" id="PTHR11552:SF115">
    <property type="entry name" value="DEHYDROGENASE XPTC-RELATED"/>
    <property type="match status" value="1"/>
</dbReference>
<evidence type="ECO:0000256" key="2">
    <source>
        <dbReference type="RuleBase" id="RU003968"/>
    </source>
</evidence>
<dbReference type="SUPFAM" id="SSF51905">
    <property type="entry name" value="FAD/NAD(P)-binding domain"/>
    <property type="match status" value="2"/>
</dbReference>
<protein>
    <recommendedName>
        <fullName evidence="5 6">Glucose-methanol-choline oxidoreductase N-terminal domain-containing protein</fullName>
    </recommendedName>
</protein>
<dbReference type="Gene3D" id="3.30.560.10">
    <property type="entry name" value="Glucose Oxidase, domain 3"/>
    <property type="match status" value="2"/>
</dbReference>
<dbReference type="GO" id="GO:0016614">
    <property type="term" value="F:oxidoreductase activity, acting on CH-OH group of donors"/>
    <property type="evidence" value="ECO:0007669"/>
    <property type="project" value="InterPro"/>
</dbReference>
<dbReference type="Gene3D" id="3.50.50.60">
    <property type="entry name" value="FAD/NAD(P)-binding domain"/>
    <property type="match status" value="2"/>
</dbReference>
<evidence type="ECO:0000259" key="5">
    <source>
        <dbReference type="PROSITE" id="PS00623"/>
    </source>
</evidence>
<dbReference type="InterPro" id="IPR036188">
    <property type="entry name" value="FAD/NAD-bd_sf"/>
</dbReference>
<evidence type="ECO:0000259" key="6">
    <source>
        <dbReference type="PROSITE" id="PS00624"/>
    </source>
</evidence>
<keyword evidence="2" id="KW-0274">FAD</keyword>
<dbReference type="Pfam" id="PF00732">
    <property type="entry name" value="GMC_oxred_N"/>
    <property type="match status" value="2"/>
</dbReference>
<organism evidence="7 8">
    <name type="scientific">Hortaea werneckii</name>
    <name type="common">Black yeast</name>
    <name type="synonym">Cladosporium werneckii</name>
    <dbReference type="NCBI Taxonomy" id="91943"/>
    <lineage>
        <taxon>Eukaryota</taxon>
        <taxon>Fungi</taxon>
        <taxon>Dikarya</taxon>
        <taxon>Ascomycota</taxon>
        <taxon>Pezizomycotina</taxon>
        <taxon>Dothideomycetes</taxon>
        <taxon>Dothideomycetidae</taxon>
        <taxon>Mycosphaerellales</taxon>
        <taxon>Teratosphaeriaceae</taxon>
        <taxon>Hortaea</taxon>
    </lineage>
</organism>
<comment type="similarity">
    <text evidence="1 2">Belongs to the GMC oxidoreductase family.</text>
</comment>
<proteinExistence type="inferred from homology"/>
<feature type="region of interest" description="Disordered" evidence="3">
    <location>
        <begin position="272"/>
        <end position="292"/>
    </location>
</feature>
<dbReference type="VEuPathDB" id="FungiDB:BTJ68_05533"/>
<feature type="domain" description="Glucose-methanol-choline oxidoreductase N-terminal" evidence="6">
    <location>
        <begin position="379"/>
        <end position="393"/>
    </location>
</feature>
<gene>
    <name evidence="7" type="ORF">D0864_05291</name>
</gene>
<dbReference type="InterPro" id="IPR012132">
    <property type="entry name" value="GMC_OxRdtase"/>
</dbReference>
<dbReference type="Proteomes" id="UP000269539">
    <property type="component" value="Unassembled WGS sequence"/>
</dbReference>
<dbReference type="PANTHER" id="PTHR11552">
    <property type="entry name" value="GLUCOSE-METHANOL-CHOLINE GMC OXIDOREDUCTASE"/>
    <property type="match status" value="1"/>
</dbReference>
<dbReference type="SUPFAM" id="SSF54373">
    <property type="entry name" value="FAD-linked reductases, C-terminal domain"/>
    <property type="match status" value="1"/>
</dbReference>
<reference evidence="7 8" key="1">
    <citation type="journal article" date="2018" name="BMC Genomics">
        <title>Genomic evidence for intraspecific hybridization in a clonal and extremely halotolerant yeast.</title>
        <authorList>
            <person name="Gostincar C."/>
            <person name="Stajich J.E."/>
            <person name="Zupancic J."/>
            <person name="Zalar P."/>
            <person name="Gunde-Cimerman N."/>
        </authorList>
    </citation>
    <scope>NUCLEOTIDE SEQUENCE [LARGE SCALE GENOMIC DNA]</scope>
    <source>
        <strain evidence="7 8">EXF-10513</strain>
    </source>
</reference>
<dbReference type="PROSITE" id="PS00624">
    <property type="entry name" value="GMC_OXRED_2"/>
    <property type="match status" value="1"/>
</dbReference>
<evidence type="ECO:0000313" key="7">
    <source>
        <dbReference type="EMBL" id="RMY95660.1"/>
    </source>
</evidence>